<name>A0ABQ5CWD1_9ASTR</name>
<dbReference type="Proteomes" id="UP001151760">
    <property type="component" value="Unassembled WGS sequence"/>
</dbReference>
<reference evidence="1" key="2">
    <citation type="submission" date="2022-01" db="EMBL/GenBank/DDBJ databases">
        <authorList>
            <person name="Yamashiro T."/>
            <person name="Shiraishi A."/>
            <person name="Satake H."/>
            <person name="Nakayama K."/>
        </authorList>
    </citation>
    <scope>NUCLEOTIDE SEQUENCE</scope>
</reference>
<organism evidence="1 2">
    <name type="scientific">Tanacetum coccineum</name>
    <dbReference type="NCBI Taxonomy" id="301880"/>
    <lineage>
        <taxon>Eukaryota</taxon>
        <taxon>Viridiplantae</taxon>
        <taxon>Streptophyta</taxon>
        <taxon>Embryophyta</taxon>
        <taxon>Tracheophyta</taxon>
        <taxon>Spermatophyta</taxon>
        <taxon>Magnoliopsida</taxon>
        <taxon>eudicotyledons</taxon>
        <taxon>Gunneridae</taxon>
        <taxon>Pentapetalae</taxon>
        <taxon>asterids</taxon>
        <taxon>campanulids</taxon>
        <taxon>Asterales</taxon>
        <taxon>Asteraceae</taxon>
        <taxon>Asteroideae</taxon>
        <taxon>Anthemideae</taxon>
        <taxon>Anthemidinae</taxon>
        <taxon>Tanacetum</taxon>
    </lineage>
</organism>
<sequence>MDELMKHGVKNIDDTPEQSCFNKIVQAVKPPLTFDELMITPIDFSAFAMNRLKIDNIIRAYLVDQLDWTNPEGHLRSVDMSEPLPLQDKEGQLVIPVEFFFNNDLEYLKVGNKERMYSSSITKTPAARYTLEGIEEIVSTLWSPIVLTYDKDATLEISHWGPQHQLFYKDMINMVSKNKVFSTMRILSVVSDQVEKRFGYGYLKEITVMRADQRLYKFKEGDFLDLHLNDIEDILLLIAQNKLFNLDGDCPKKAQLNQA</sequence>
<accession>A0ABQ5CWD1</accession>
<protein>
    <submittedName>
        <fullName evidence="1">Uncharacterized protein</fullName>
    </submittedName>
</protein>
<comment type="caution">
    <text evidence="1">The sequence shown here is derived from an EMBL/GenBank/DDBJ whole genome shotgun (WGS) entry which is preliminary data.</text>
</comment>
<gene>
    <name evidence="1" type="ORF">Tco_0911675</name>
</gene>
<evidence type="ECO:0000313" key="1">
    <source>
        <dbReference type="EMBL" id="GJT31400.1"/>
    </source>
</evidence>
<evidence type="ECO:0000313" key="2">
    <source>
        <dbReference type="Proteomes" id="UP001151760"/>
    </source>
</evidence>
<reference evidence="1" key="1">
    <citation type="journal article" date="2022" name="Int. J. Mol. Sci.">
        <title>Draft Genome of Tanacetum Coccineum: Genomic Comparison of Closely Related Tanacetum-Family Plants.</title>
        <authorList>
            <person name="Yamashiro T."/>
            <person name="Shiraishi A."/>
            <person name="Nakayama K."/>
            <person name="Satake H."/>
        </authorList>
    </citation>
    <scope>NUCLEOTIDE SEQUENCE</scope>
</reference>
<dbReference type="EMBL" id="BQNB010014702">
    <property type="protein sequence ID" value="GJT31400.1"/>
    <property type="molecule type" value="Genomic_DNA"/>
</dbReference>
<keyword evidence="2" id="KW-1185">Reference proteome</keyword>
<proteinExistence type="predicted"/>